<organism evidence="10 11">
    <name type="scientific">Algoriella xinjiangensis</name>
    <dbReference type="NCBI Taxonomy" id="684065"/>
    <lineage>
        <taxon>Bacteria</taxon>
        <taxon>Pseudomonadati</taxon>
        <taxon>Bacteroidota</taxon>
        <taxon>Flavobacteriia</taxon>
        <taxon>Flavobacteriales</taxon>
        <taxon>Weeksellaceae</taxon>
        <taxon>Algoriella</taxon>
    </lineage>
</organism>
<evidence type="ECO:0000256" key="4">
    <source>
        <dbReference type="ARBA" id="ARBA00022692"/>
    </source>
</evidence>
<keyword evidence="4 7" id="KW-0812">Transmembrane</keyword>
<evidence type="ECO:0000313" key="11">
    <source>
        <dbReference type="Proteomes" id="UP000199149"/>
    </source>
</evidence>
<evidence type="ECO:0000259" key="8">
    <source>
        <dbReference type="Pfam" id="PF02687"/>
    </source>
</evidence>
<evidence type="ECO:0000256" key="5">
    <source>
        <dbReference type="ARBA" id="ARBA00022989"/>
    </source>
</evidence>
<feature type="transmembrane region" description="Helical" evidence="7">
    <location>
        <begin position="275"/>
        <end position="300"/>
    </location>
</feature>
<dbReference type="AlphaFoldDB" id="A0A1I4TNU9"/>
<accession>A0A1I4TNU9</accession>
<evidence type="ECO:0000256" key="1">
    <source>
        <dbReference type="ARBA" id="ARBA00004651"/>
    </source>
</evidence>
<feature type="transmembrane region" description="Helical" evidence="7">
    <location>
        <begin position="321"/>
        <end position="348"/>
    </location>
</feature>
<dbReference type="Pfam" id="PF12704">
    <property type="entry name" value="MacB_PCD"/>
    <property type="match status" value="1"/>
</dbReference>
<dbReference type="Pfam" id="PF02687">
    <property type="entry name" value="FtsX"/>
    <property type="match status" value="1"/>
</dbReference>
<comment type="subcellular location">
    <subcellularLocation>
        <location evidence="1">Cell membrane</location>
        <topology evidence="1">Multi-pass membrane protein</topology>
    </subcellularLocation>
</comment>
<dbReference type="PANTHER" id="PTHR30489:SF0">
    <property type="entry name" value="LIPOPROTEIN-RELEASING SYSTEM TRANSMEMBRANE PROTEIN LOLE"/>
    <property type="match status" value="1"/>
</dbReference>
<evidence type="ECO:0000256" key="6">
    <source>
        <dbReference type="ARBA" id="ARBA00023136"/>
    </source>
</evidence>
<feature type="transmembrane region" description="Helical" evidence="7">
    <location>
        <begin position="368"/>
        <end position="392"/>
    </location>
</feature>
<dbReference type="RefSeq" id="WP_092906389.1">
    <property type="nucleotide sequence ID" value="NZ_FOUZ01000002.1"/>
</dbReference>
<comment type="similarity">
    <text evidence="2">Belongs to the ABC-4 integral membrane protein family. LolC/E subfamily.</text>
</comment>
<dbReference type="OrthoDB" id="1522670at2"/>
<dbReference type="InterPro" id="IPR025857">
    <property type="entry name" value="MacB_PCD"/>
</dbReference>
<dbReference type="PANTHER" id="PTHR30489">
    <property type="entry name" value="LIPOPROTEIN-RELEASING SYSTEM TRANSMEMBRANE PROTEIN LOLE"/>
    <property type="match status" value="1"/>
</dbReference>
<keyword evidence="3" id="KW-1003">Cell membrane</keyword>
<evidence type="ECO:0000259" key="9">
    <source>
        <dbReference type="Pfam" id="PF12704"/>
    </source>
</evidence>
<evidence type="ECO:0000313" key="10">
    <source>
        <dbReference type="EMBL" id="SFM78305.1"/>
    </source>
</evidence>
<dbReference type="InterPro" id="IPR003838">
    <property type="entry name" value="ABC3_permease_C"/>
</dbReference>
<gene>
    <name evidence="10" type="ORF">SAMN05421738_102284</name>
</gene>
<name>A0A1I4TNU9_9FLAO</name>
<dbReference type="Proteomes" id="UP000199149">
    <property type="component" value="Unassembled WGS sequence"/>
</dbReference>
<keyword evidence="11" id="KW-1185">Reference proteome</keyword>
<dbReference type="InterPro" id="IPR051447">
    <property type="entry name" value="Lipoprotein-release_system"/>
</dbReference>
<evidence type="ECO:0000256" key="3">
    <source>
        <dbReference type="ARBA" id="ARBA00022475"/>
    </source>
</evidence>
<dbReference type="GO" id="GO:0044874">
    <property type="term" value="P:lipoprotein localization to outer membrane"/>
    <property type="evidence" value="ECO:0007669"/>
    <property type="project" value="TreeGrafter"/>
</dbReference>
<keyword evidence="5 7" id="KW-1133">Transmembrane helix</keyword>
<feature type="domain" description="MacB-like periplasmic core" evidence="9">
    <location>
        <begin position="32"/>
        <end position="246"/>
    </location>
</feature>
<feature type="transmembrane region" description="Helical" evidence="7">
    <location>
        <begin position="21"/>
        <end position="44"/>
    </location>
</feature>
<feature type="domain" description="ABC3 transporter permease C-terminal" evidence="8">
    <location>
        <begin position="276"/>
        <end position="402"/>
    </location>
</feature>
<keyword evidence="6 7" id="KW-0472">Membrane</keyword>
<dbReference type="GO" id="GO:0098797">
    <property type="term" value="C:plasma membrane protein complex"/>
    <property type="evidence" value="ECO:0007669"/>
    <property type="project" value="TreeGrafter"/>
</dbReference>
<proteinExistence type="inferred from homology"/>
<keyword evidence="10" id="KW-0449">Lipoprotein</keyword>
<evidence type="ECO:0000256" key="2">
    <source>
        <dbReference type="ARBA" id="ARBA00005236"/>
    </source>
</evidence>
<reference evidence="11" key="1">
    <citation type="submission" date="2016-10" db="EMBL/GenBank/DDBJ databases">
        <authorList>
            <person name="Varghese N."/>
            <person name="Submissions S."/>
        </authorList>
    </citation>
    <scope>NUCLEOTIDE SEQUENCE [LARGE SCALE GENOMIC DNA]</scope>
    <source>
        <strain evidence="11">XJ109</strain>
    </source>
</reference>
<sequence>MSFSWWFSKKIALGKNTKNNLSSIIIRIGQVAVALGLIVSLVTISTGVGARKAIKEKLADFNGHITIKNYNSNTSLNSDSLSLHQKFYPTFKEVPEIVHVQAIANKSGVIRTKENFSGVVFKGVGTDYDTVRFQKFLIKGHFPKINKDSIMNDVVLSKKIADEMKLDVDSSFVMYFIQDDSTPIYRRFTVSGLFKTDVKNFDDVIMLGDLKHVQRLNRWDSTTVGGFEMFVNDVENIEPVAKKVNELIPYNLYSESATSSFAQINDWITIFDKNIIIIVFIMLFVVVINMVMVLLILILERTHSIGILKAFGATNWRIRKLFINYALFIMFPGLIAGNVIGIGLLLIQKYFGIIKLPAENYYLSTAPVYLDFGTIVLLNVGALLVCAIVLLLPSYMISKITPAKAINFR</sequence>
<evidence type="ECO:0000256" key="7">
    <source>
        <dbReference type="SAM" id="Phobius"/>
    </source>
</evidence>
<protein>
    <submittedName>
        <fullName evidence="10">Lipoprotein-releasing system permease protein</fullName>
    </submittedName>
</protein>
<dbReference type="EMBL" id="FOUZ01000002">
    <property type="protein sequence ID" value="SFM78305.1"/>
    <property type="molecule type" value="Genomic_DNA"/>
</dbReference>
<dbReference type="STRING" id="684065.SAMN05421738_102284"/>